<dbReference type="PANTHER" id="PTHR36509">
    <property type="entry name" value="BLL3101 PROTEIN"/>
    <property type="match status" value="1"/>
</dbReference>
<accession>A0A1E5XMA1</accession>
<comment type="caution">
    <text evidence="2">The sequence shown here is derived from an EMBL/GenBank/DDBJ whole genome shotgun (WGS) entry which is preliminary data.</text>
</comment>
<organism evidence="2 3">
    <name type="scientific">Devosia insulae DS-56</name>
    <dbReference type="NCBI Taxonomy" id="1116389"/>
    <lineage>
        <taxon>Bacteria</taxon>
        <taxon>Pseudomonadati</taxon>
        <taxon>Pseudomonadota</taxon>
        <taxon>Alphaproteobacteria</taxon>
        <taxon>Hyphomicrobiales</taxon>
        <taxon>Devosiaceae</taxon>
        <taxon>Devosia</taxon>
    </lineage>
</organism>
<protein>
    <recommendedName>
        <fullName evidence="1">DUF1214 domain-containing protein</fullName>
    </recommendedName>
</protein>
<feature type="domain" description="DUF1214" evidence="1">
    <location>
        <begin position="62"/>
        <end position="162"/>
    </location>
</feature>
<reference evidence="2 3" key="1">
    <citation type="journal article" date="2015" name="Genome Announc.">
        <title>Genome Assemblies of Three Soil-Associated Devosia species: D. insulae, D. limi, and D. soli.</title>
        <authorList>
            <person name="Hassan Y.I."/>
            <person name="Lepp D."/>
            <person name="Zhou T."/>
        </authorList>
    </citation>
    <scope>NUCLEOTIDE SEQUENCE [LARGE SCALE GENOMIC DNA]</scope>
    <source>
        <strain evidence="2 3">DS-56</strain>
    </source>
</reference>
<dbReference type="InterPro" id="IPR012038">
    <property type="entry name" value="UCP009471"/>
</dbReference>
<dbReference type="Gene3D" id="2.60.120.600">
    <property type="entry name" value="Domain of unknown function DUF1214, C-terminal domain"/>
    <property type="match status" value="1"/>
</dbReference>
<dbReference type="Proteomes" id="UP000095463">
    <property type="component" value="Unassembled WGS sequence"/>
</dbReference>
<dbReference type="RefSeq" id="WP_069911055.1">
    <property type="nucleotide sequence ID" value="NZ_LAJE02000266.1"/>
</dbReference>
<gene>
    <name evidence="2" type="ORF">VW23_024515</name>
</gene>
<dbReference type="SUPFAM" id="SSF160935">
    <property type="entry name" value="VPA0735-like"/>
    <property type="match status" value="1"/>
</dbReference>
<dbReference type="InterPro" id="IPR037049">
    <property type="entry name" value="DUF1214_C_sf"/>
</dbReference>
<keyword evidence="3" id="KW-1185">Reference proteome</keyword>
<sequence length="183" mass="19490">MLLVALLVGFGLSWYALSDGRLFGAIEIGPWSAWRDVGVPAPDPYTRAFIARSGALELGASEGIQFIATTDSDNRRLDRACRYRIDGTTPAARFWTLVPVAPGDGAPITRENGPTDFHSARLSRAGDGSVELYVSKTLSPQNWLEITGDGAFDLVLTLYDTSSLSGVGADVAALPSIIREACA</sequence>
<proteinExistence type="predicted"/>
<evidence type="ECO:0000313" key="3">
    <source>
        <dbReference type="Proteomes" id="UP000095463"/>
    </source>
</evidence>
<dbReference type="InterPro" id="IPR010621">
    <property type="entry name" value="DUF1214"/>
</dbReference>
<dbReference type="EMBL" id="LAJE02000266">
    <property type="protein sequence ID" value="OEO29711.1"/>
    <property type="molecule type" value="Genomic_DNA"/>
</dbReference>
<name>A0A1E5XMA1_9HYPH</name>
<dbReference type="PANTHER" id="PTHR36509:SF2">
    <property type="entry name" value="BLL3101 PROTEIN"/>
    <property type="match status" value="1"/>
</dbReference>
<dbReference type="AlphaFoldDB" id="A0A1E5XMA1"/>
<evidence type="ECO:0000313" key="2">
    <source>
        <dbReference type="EMBL" id="OEO29711.1"/>
    </source>
</evidence>
<dbReference type="Pfam" id="PF06742">
    <property type="entry name" value="DUF1214"/>
    <property type="match status" value="1"/>
</dbReference>
<dbReference type="PIRSF" id="PIRSF009471">
    <property type="entry name" value="UCP009471"/>
    <property type="match status" value="1"/>
</dbReference>
<evidence type="ECO:0000259" key="1">
    <source>
        <dbReference type="Pfam" id="PF06742"/>
    </source>
</evidence>
<dbReference type="OrthoDB" id="7837485at2"/>